<dbReference type="InterPro" id="IPR050738">
    <property type="entry name" value="Sulfatase"/>
</dbReference>
<evidence type="ECO:0000313" key="6">
    <source>
        <dbReference type="Proteomes" id="UP001597545"/>
    </source>
</evidence>
<comment type="caution">
    <text evidence="5">The sequence shown here is derived from an EMBL/GenBank/DDBJ whole genome shotgun (WGS) entry which is preliminary data.</text>
</comment>
<dbReference type="Pfam" id="PF00884">
    <property type="entry name" value="Sulfatase"/>
    <property type="match status" value="1"/>
</dbReference>
<dbReference type="PANTHER" id="PTHR42693:SF53">
    <property type="entry name" value="ENDO-4-O-SULFATASE"/>
    <property type="match status" value="1"/>
</dbReference>
<dbReference type="CDD" id="cd16145">
    <property type="entry name" value="ARS_like"/>
    <property type="match status" value="1"/>
</dbReference>
<feature type="region of interest" description="Disordered" evidence="3">
    <location>
        <begin position="453"/>
        <end position="476"/>
    </location>
</feature>
<organism evidence="5 6">
    <name type="scientific">Sphingobacterium suaedae</name>
    <dbReference type="NCBI Taxonomy" id="1686402"/>
    <lineage>
        <taxon>Bacteria</taxon>
        <taxon>Pseudomonadati</taxon>
        <taxon>Bacteroidota</taxon>
        <taxon>Sphingobacteriia</taxon>
        <taxon>Sphingobacteriales</taxon>
        <taxon>Sphingobacteriaceae</taxon>
        <taxon>Sphingobacterium</taxon>
    </lineage>
</organism>
<evidence type="ECO:0000256" key="3">
    <source>
        <dbReference type="SAM" id="MobiDB-lite"/>
    </source>
</evidence>
<keyword evidence="2" id="KW-0378">Hydrolase</keyword>
<evidence type="ECO:0000256" key="1">
    <source>
        <dbReference type="ARBA" id="ARBA00008779"/>
    </source>
</evidence>
<sequence>MKRLLYAIGLLICGFLWIDGLYAQPQKTRKPNIIFILADDLGYGDVRAFNAHSRVETPHIDQLGAEGATFSRFYAGNTVCAPSRCALMTGKHMGTAYVRGNAKGKDGKGALRSQDITVAEILQDAGYRTGMFGKWGLGDAESQGAPHLKGFDNFFGYLDQAHAHHYYTDSLCEIRDGKTRVVPVRNTDYTQDLIANKAVDFIRENKDQPFFLYLPFTLPHAELVVPDSLLRDFRQADGSSVFEPETPYKRKGNYGDQAQPHAAFAAMIKKLDSDVGRIVALVKALGLEDDTYIFFSSDNGPHAEGGADPLFFHSSGPLRGIKRDLYEGGIRVPFIAKVPGMTQPGSHVEEPWAFWDLLPTWAELAGVEHPSAIDGISFVPTLAGHKQSKKHTYLYWQFNEQGVLKEAISAGTWKLIRFKEKGRPERLELYNLQTDIGERKDVSKENPARVKELSAQIKKVKQPSENPTFDWSDMEN</sequence>
<dbReference type="InterPro" id="IPR017850">
    <property type="entry name" value="Alkaline_phosphatase_core_sf"/>
</dbReference>
<dbReference type="Proteomes" id="UP001597545">
    <property type="component" value="Unassembled WGS sequence"/>
</dbReference>
<reference evidence="6" key="1">
    <citation type="journal article" date="2019" name="Int. J. Syst. Evol. Microbiol.">
        <title>The Global Catalogue of Microorganisms (GCM) 10K type strain sequencing project: providing services to taxonomists for standard genome sequencing and annotation.</title>
        <authorList>
            <consortium name="The Broad Institute Genomics Platform"/>
            <consortium name="The Broad Institute Genome Sequencing Center for Infectious Disease"/>
            <person name="Wu L."/>
            <person name="Ma J."/>
        </authorList>
    </citation>
    <scope>NUCLEOTIDE SEQUENCE [LARGE SCALE GENOMIC DNA]</scope>
    <source>
        <strain evidence="6">KCTC 42662</strain>
    </source>
</reference>
<dbReference type="Gene3D" id="3.40.720.10">
    <property type="entry name" value="Alkaline Phosphatase, subunit A"/>
    <property type="match status" value="1"/>
</dbReference>
<dbReference type="RefSeq" id="WP_380905443.1">
    <property type="nucleotide sequence ID" value="NZ_JBHUEG010000012.1"/>
</dbReference>
<feature type="domain" description="Sulfatase N-terminal" evidence="4">
    <location>
        <begin position="31"/>
        <end position="367"/>
    </location>
</feature>
<protein>
    <submittedName>
        <fullName evidence="5">Arylsulfatase</fullName>
    </submittedName>
</protein>
<name>A0ABW5KKF1_9SPHI</name>
<gene>
    <name evidence="5" type="ORF">ACFSR5_15865</name>
</gene>
<evidence type="ECO:0000313" key="5">
    <source>
        <dbReference type="EMBL" id="MFD2549124.1"/>
    </source>
</evidence>
<keyword evidence="6" id="KW-1185">Reference proteome</keyword>
<dbReference type="SUPFAM" id="SSF53649">
    <property type="entry name" value="Alkaline phosphatase-like"/>
    <property type="match status" value="1"/>
</dbReference>
<dbReference type="InterPro" id="IPR000917">
    <property type="entry name" value="Sulfatase_N"/>
</dbReference>
<evidence type="ECO:0000259" key="4">
    <source>
        <dbReference type="Pfam" id="PF00884"/>
    </source>
</evidence>
<evidence type="ECO:0000256" key="2">
    <source>
        <dbReference type="ARBA" id="ARBA00022801"/>
    </source>
</evidence>
<dbReference type="EMBL" id="JBHULR010000015">
    <property type="protein sequence ID" value="MFD2549124.1"/>
    <property type="molecule type" value="Genomic_DNA"/>
</dbReference>
<comment type="similarity">
    <text evidence="1">Belongs to the sulfatase family.</text>
</comment>
<dbReference type="PANTHER" id="PTHR42693">
    <property type="entry name" value="ARYLSULFATASE FAMILY MEMBER"/>
    <property type="match status" value="1"/>
</dbReference>
<proteinExistence type="inferred from homology"/>
<dbReference type="Gene3D" id="3.30.1120.10">
    <property type="match status" value="1"/>
</dbReference>
<accession>A0ABW5KKF1</accession>